<keyword evidence="6" id="KW-1185">Reference proteome</keyword>
<feature type="compositionally biased region" description="Pro residues" evidence="2">
    <location>
        <begin position="320"/>
        <end position="330"/>
    </location>
</feature>
<dbReference type="InterPro" id="IPR001509">
    <property type="entry name" value="Epimerase_deHydtase"/>
</dbReference>
<evidence type="ECO:0000313" key="6">
    <source>
        <dbReference type="Proteomes" id="UP000186309"/>
    </source>
</evidence>
<dbReference type="InterPro" id="IPR036291">
    <property type="entry name" value="NAD(P)-bd_dom_sf"/>
</dbReference>
<dbReference type="EMBL" id="CP019082">
    <property type="protein sequence ID" value="APW60339.1"/>
    <property type="molecule type" value="Genomic_DNA"/>
</dbReference>
<proteinExistence type="inferred from homology"/>
<dbReference type="STRING" id="1387353.BSF38_01807"/>
<feature type="domain" description="DUF1731" evidence="4">
    <location>
        <begin position="271"/>
        <end position="316"/>
    </location>
</feature>
<evidence type="ECO:0000259" key="4">
    <source>
        <dbReference type="Pfam" id="PF08338"/>
    </source>
</evidence>
<gene>
    <name evidence="5" type="ORF">BSF38_01807</name>
</gene>
<dbReference type="Pfam" id="PF08338">
    <property type="entry name" value="DUF1731"/>
    <property type="match status" value="1"/>
</dbReference>
<evidence type="ECO:0000256" key="2">
    <source>
        <dbReference type="SAM" id="MobiDB-lite"/>
    </source>
</evidence>
<dbReference type="SUPFAM" id="SSF51735">
    <property type="entry name" value="NAD(P)-binding Rossmann-fold domains"/>
    <property type="match status" value="1"/>
</dbReference>
<evidence type="ECO:0000256" key="1">
    <source>
        <dbReference type="ARBA" id="ARBA00009353"/>
    </source>
</evidence>
<dbReference type="RefSeq" id="WP_076344914.1">
    <property type="nucleotide sequence ID" value="NZ_CP019082.1"/>
</dbReference>
<dbReference type="Proteomes" id="UP000186309">
    <property type="component" value="Chromosome"/>
</dbReference>
<dbReference type="InterPro" id="IPR013549">
    <property type="entry name" value="DUF1731"/>
</dbReference>
<dbReference type="PANTHER" id="PTHR11092">
    <property type="entry name" value="SUGAR NUCLEOTIDE EPIMERASE RELATED"/>
    <property type="match status" value="1"/>
</dbReference>
<feature type="region of interest" description="Disordered" evidence="2">
    <location>
        <begin position="318"/>
        <end position="339"/>
    </location>
</feature>
<protein>
    <submittedName>
        <fullName evidence="5">Epimerase family protein</fullName>
    </submittedName>
</protein>
<evidence type="ECO:0000313" key="5">
    <source>
        <dbReference type="EMBL" id="APW60339.1"/>
    </source>
</evidence>
<comment type="similarity">
    <text evidence="1">Belongs to the NAD(P)-dependent epimerase/dehydratase family. SDR39U1 subfamily.</text>
</comment>
<accession>A0A1U7CN52</accession>
<sequence length="339" mass="36300">MRVLITGGSGLIGRHLVQRVLKAGGRPVVVSRHSDLLRRKRESREYEVVQGDVGVPGRWQEAVDGCDAVVNLAGHNLFAERWSAQVKRKIRDSRVYGSEHVAAAIASARSRPQVLVQGSAIGFYGPHGDEELDETSPSGSDFLASVCREWEEASASVEALGVRRAIIRTGVVLAPGEGALKVMTPIFKFAGAPVGGGGGMGPATGQQWMSWIHIDDIAGIFQLALDNPAATGPINGTAPDPARNADFSRALSKTLRKPYTPWRFFVPIGPPDPLLRLMLGEVADVIAKGQKVLPTKALALGYHFQHPDLAEALQDVFKPRPVPQPIPPAPTASRAGSHH</sequence>
<dbReference type="Gene3D" id="3.40.50.720">
    <property type="entry name" value="NAD(P)-binding Rossmann-like Domain"/>
    <property type="match status" value="1"/>
</dbReference>
<dbReference type="InterPro" id="IPR010099">
    <property type="entry name" value="SDR39U1"/>
</dbReference>
<reference evidence="6" key="1">
    <citation type="submission" date="2016-12" db="EMBL/GenBank/DDBJ databases">
        <title>Comparative genomics of four Isosphaeraceae planctomycetes: a common pool of plasmids and glycoside hydrolase genes.</title>
        <authorList>
            <person name="Ivanova A."/>
        </authorList>
    </citation>
    <scope>NUCLEOTIDE SEQUENCE [LARGE SCALE GENOMIC DNA]</scope>
    <source>
        <strain evidence="6">PX4</strain>
    </source>
</reference>
<dbReference type="NCBIfam" id="TIGR01777">
    <property type="entry name" value="yfcH"/>
    <property type="match status" value="1"/>
</dbReference>
<dbReference type="KEGG" id="pbor:BSF38_01807"/>
<feature type="domain" description="NAD-dependent epimerase/dehydratase" evidence="3">
    <location>
        <begin position="3"/>
        <end position="230"/>
    </location>
</feature>
<evidence type="ECO:0000259" key="3">
    <source>
        <dbReference type="Pfam" id="PF01370"/>
    </source>
</evidence>
<dbReference type="PANTHER" id="PTHR11092:SF0">
    <property type="entry name" value="EPIMERASE FAMILY PROTEIN SDR39U1"/>
    <property type="match status" value="1"/>
</dbReference>
<organism evidence="5 6">
    <name type="scientific">Paludisphaera borealis</name>
    <dbReference type="NCBI Taxonomy" id="1387353"/>
    <lineage>
        <taxon>Bacteria</taxon>
        <taxon>Pseudomonadati</taxon>
        <taxon>Planctomycetota</taxon>
        <taxon>Planctomycetia</taxon>
        <taxon>Isosphaerales</taxon>
        <taxon>Isosphaeraceae</taxon>
        <taxon>Paludisphaera</taxon>
    </lineage>
</organism>
<name>A0A1U7CN52_9BACT</name>
<dbReference type="AlphaFoldDB" id="A0A1U7CN52"/>
<dbReference type="OrthoDB" id="9801773at2"/>
<dbReference type="Pfam" id="PF01370">
    <property type="entry name" value="Epimerase"/>
    <property type="match status" value="1"/>
</dbReference>